<accession>A0A2P2QF69</accession>
<organism evidence="1">
    <name type="scientific">Rhizophora mucronata</name>
    <name type="common">Asiatic mangrove</name>
    <dbReference type="NCBI Taxonomy" id="61149"/>
    <lineage>
        <taxon>Eukaryota</taxon>
        <taxon>Viridiplantae</taxon>
        <taxon>Streptophyta</taxon>
        <taxon>Embryophyta</taxon>
        <taxon>Tracheophyta</taxon>
        <taxon>Spermatophyta</taxon>
        <taxon>Magnoliopsida</taxon>
        <taxon>eudicotyledons</taxon>
        <taxon>Gunneridae</taxon>
        <taxon>Pentapetalae</taxon>
        <taxon>rosids</taxon>
        <taxon>fabids</taxon>
        <taxon>Malpighiales</taxon>
        <taxon>Rhizophoraceae</taxon>
        <taxon>Rhizophora</taxon>
    </lineage>
</organism>
<sequence length="32" mass="3629">MALLIKSRCFCNSSNLFLNTLITEARLSSRLI</sequence>
<evidence type="ECO:0000313" key="1">
    <source>
        <dbReference type="EMBL" id="MBX65653.1"/>
    </source>
</evidence>
<name>A0A2P2QF69_RHIMU</name>
<proteinExistence type="predicted"/>
<protein>
    <submittedName>
        <fullName evidence="1">Uncharacterized protein</fullName>
    </submittedName>
</protein>
<dbReference type="EMBL" id="GGEC01085169">
    <property type="protein sequence ID" value="MBX65653.1"/>
    <property type="molecule type" value="Transcribed_RNA"/>
</dbReference>
<reference evidence="1" key="1">
    <citation type="submission" date="2018-02" db="EMBL/GenBank/DDBJ databases">
        <title>Rhizophora mucronata_Transcriptome.</title>
        <authorList>
            <person name="Meera S.P."/>
            <person name="Sreeshan A."/>
            <person name="Augustine A."/>
        </authorList>
    </citation>
    <scope>NUCLEOTIDE SEQUENCE</scope>
    <source>
        <tissue evidence="1">Leaf</tissue>
    </source>
</reference>
<dbReference type="AlphaFoldDB" id="A0A2P2QF69"/>